<gene>
    <name evidence="1" type="ORF">DSO57_1019802</name>
</gene>
<evidence type="ECO:0000313" key="2">
    <source>
        <dbReference type="Proteomes" id="UP001165960"/>
    </source>
</evidence>
<dbReference type="EMBL" id="QTSX02007190">
    <property type="protein sequence ID" value="KAJ9049896.1"/>
    <property type="molecule type" value="Genomic_DNA"/>
</dbReference>
<dbReference type="Proteomes" id="UP001165960">
    <property type="component" value="Unassembled WGS sequence"/>
</dbReference>
<name>A0ACC2RIP2_9FUNG</name>
<organism evidence="1 2">
    <name type="scientific">Entomophthora muscae</name>
    <dbReference type="NCBI Taxonomy" id="34485"/>
    <lineage>
        <taxon>Eukaryota</taxon>
        <taxon>Fungi</taxon>
        <taxon>Fungi incertae sedis</taxon>
        <taxon>Zoopagomycota</taxon>
        <taxon>Entomophthoromycotina</taxon>
        <taxon>Entomophthoromycetes</taxon>
        <taxon>Entomophthorales</taxon>
        <taxon>Entomophthoraceae</taxon>
        <taxon>Entomophthora</taxon>
    </lineage>
</organism>
<accession>A0ACC2RIP2</accession>
<reference evidence="1" key="1">
    <citation type="submission" date="2022-04" db="EMBL/GenBank/DDBJ databases">
        <title>Genome of the entomopathogenic fungus Entomophthora muscae.</title>
        <authorList>
            <person name="Elya C."/>
            <person name="Lovett B.R."/>
            <person name="Lee E."/>
            <person name="Macias A.M."/>
            <person name="Hajek A.E."/>
            <person name="De Bivort B.L."/>
            <person name="Kasson M.T."/>
            <person name="De Fine Licht H.H."/>
            <person name="Stajich J.E."/>
        </authorList>
    </citation>
    <scope>NUCLEOTIDE SEQUENCE</scope>
    <source>
        <strain evidence="1">Berkeley</strain>
    </source>
</reference>
<keyword evidence="2" id="KW-1185">Reference proteome</keyword>
<evidence type="ECO:0000313" key="1">
    <source>
        <dbReference type="EMBL" id="KAJ9049896.1"/>
    </source>
</evidence>
<protein>
    <submittedName>
        <fullName evidence="1">Uncharacterized protein</fullName>
    </submittedName>
</protein>
<sequence>MDNQVAGHKPAYLEPCWRVEPAVLTPTIKEIPATLPFPDALPVHDFITISNPQEEFKPLPATRLGSGWQEPACTCEGITPSLPVAVGPVLGPKSYSQAFMGLAGPGQAKFSCPKLPVQAHPLFLNSGFQECLSSQFQNGNQIGKDPMNPAAKPAGTNDQSGKDRPPASQATVPKDPKNDDEAANQIEEPEIPSHDIQIAPEECPEALACE</sequence>
<comment type="caution">
    <text evidence="1">The sequence shown here is derived from an EMBL/GenBank/DDBJ whole genome shotgun (WGS) entry which is preliminary data.</text>
</comment>
<proteinExistence type="predicted"/>